<dbReference type="Proteomes" id="UP001164743">
    <property type="component" value="Chromosome 11A"/>
</dbReference>
<feature type="region of interest" description="Disordered" evidence="1">
    <location>
        <begin position="1"/>
        <end position="119"/>
    </location>
</feature>
<proteinExistence type="predicted"/>
<dbReference type="EMBL" id="CP110431">
    <property type="protein sequence ID" value="WAQ89365.1"/>
    <property type="molecule type" value="Genomic_DNA"/>
</dbReference>
<evidence type="ECO:0000313" key="2">
    <source>
        <dbReference type="EMBL" id="WAQ89365.1"/>
    </source>
</evidence>
<organism evidence="2 3">
    <name type="scientific">Puccinia triticina</name>
    <dbReference type="NCBI Taxonomy" id="208348"/>
    <lineage>
        <taxon>Eukaryota</taxon>
        <taxon>Fungi</taxon>
        <taxon>Dikarya</taxon>
        <taxon>Basidiomycota</taxon>
        <taxon>Pucciniomycotina</taxon>
        <taxon>Pucciniomycetes</taxon>
        <taxon>Pucciniales</taxon>
        <taxon>Pucciniaceae</taxon>
        <taxon>Puccinia</taxon>
    </lineage>
</organism>
<keyword evidence="3" id="KW-1185">Reference proteome</keyword>
<accession>A0ABY7CWM5</accession>
<dbReference type="GeneID" id="77802332"/>
<gene>
    <name evidence="2" type="ORF">PtA15_11A52</name>
</gene>
<protein>
    <submittedName>
        <fullName evidence="2">Uncharacterized protein</fullName>
    </submittedName>
</protein>
<sequence length="557" mass="62586">MLTKRFRPTKPLPKKQSQDDDEYESTSCSSLDSDIGPSRVPSKRHRDGATIRSSSRLATPLRGATNRPRHSRTQCSTVSPGGDLSPPRILRSGKKVPQCQNGNKSPENRPASISRRVSTATSAAELKKLEKERAKKAGSTTNQTALTSRRVSNATSAAELKKIEKERARDAEKGRESIVAQLSDRILSGLVSMGNVSRDVAQVCSSKLGWSEEEWKACMKDSKIIVYEPLEAEVLPTRKRAYSSARKPLSHALKDWSAPLEVDALSLCITKAGAIRVCFQNGDHDNYNFTSQPEGRTSQPERRMSQLEKRLTWPQVDDLSEVRSVFVHRNVIQEFLSERSPVLDLVRKEPRVQFFTFGGGKAPTSLNSPQVNPRIELVLRAGAVIVPTFDSLFKNSTDDDKKRRQCFKKIKDVCHVNPFVKICLHPAMKTQLAKKLGEGKSDFDMDLLIDFLTQEFDFPEEGGGKSLGAWIGLDRNIISWLWSDPVESRYEDCDDEAFEVAMIVKTMKQIQKECYTDFRRFIIAIPDEHLFADRVSWEGIELMKISQLSELLPCGLV</sequence>
<name>A0ABY7CWM5_9BASI</name>
<reference evidence="2" key="1">
    <citation type="submission" date="2022-10" db="EMBL/GenBank/DDBJ databases">
        <title>Puccinia triticina Genome sequencing and assembly.</title>
        <authorList>
            <person name="Li C."/>
        </authorList>
    </citation>
    <scope>NUCLEOTIDE SEQUENCE</scope>
    <source>
        <strain evidence="2">Pt15</strain>
    </source>
</reference>
<dbReference type="RefSeq" id="XP_053024920.1">
    <property type="nucleotide sequence ID" value="XM_053161447.1"/>
</dbReference>
<evidence type="ECO:0000313" key="3">
    <source>
        <dbReference type="Proteomes" id="UP001164743"/>
    </source>
</evidence>
<evidence type="ECO:0000256" key="1">
    <source>
        <dbReference type="SAM" id="MobiDB-lite"/>
    </source>
</evidence>